<dbReference type="RefSeq" id="WP_189642654.1">
    <property type="nucleotide sequence ID" value="NZ_BNAL01000010.1"/>
</dbReference>
<reference evidence="3" key="1">
    <citation type="journal article" date="2019" name="Int. J. Syst. Evol. Microbiol.">
        <title>The Global Catalogue of Microorganisms (GCM) 10K type strain sequencing project: providing services to taxonomists for standard genome sequencing and annotation.</title>
        <authorList>
            <consortium name="The Broad Institute Genomics Platform"/>
            <consortium name="The Broad Institute Genome Sequencing Center for Infectious Disease"/>
            <person name="Wu L."/>
            <person name="Ma J."/>
        </authorList>
    </citation>
    <scope>NUCLEOTIDE SEQUENCE [LARGE SCALE GENOMIC DNA]</scope>
    <source>
        <strain evidence="3">CGMCC 1.18439</strain>
    </source>
</reference>
<evidence type="ECO:0000313" key="3">
    <source>
        <dbReference type="Proteomes" id="UP000632154"/>
    </source>
</evidence>
<accession>A0ABQ3K3D4</accession>
<dbReference type="InterPro" id="IPR003774">
    <property type="entry name" value="AlgH-like"/>
</dbReference>
<dbReference type="PANTHER" id="PTHR30327">
    <property type="entry name" value="UNCHARACTERIZED PROTEIN YQGE"/>
    <property type="match status" value="1"/>
</dbReference>
<keyword evidence="3" id="KW-1185">Reference proteome</keyword>
<proteinExistence type="inferred from homology"/>
<evidence type="ECO:0000313" key="2">
    <source>
        <dbReference type="EMBL" id="GHG00517.1"/>
    </source>
</evidence>
<evidence type="ECO:0000256" key="1">
    <source>
        <dbReference type="ARBA" id="ARBA00009600"/>
    </source>
</evidence>
<dbReference type="EMBL" id="BNAL01000010">
    <property type="protein sequence ID" value="GHG00517.1"/>
    <property type="molecule type" value="Genomic_DNA"/>
</dbReference>
<protein>
    <submittedName>
        <fullName evidence="2">DUF179 domain-containing protein</fullName>
    </submittedName>
</protein>
<organism evidence="2 3">
    <name type="scientific">Deinococcus piscis</name>
    <dbReference type="NCBI Taxonomy" id="394230"/>
    <lineage>
        <taxon>Bacteria</taxon>
        <taxon>Thermotogati</taxon>
        <taxon>Deinococcota</taxon>
        <taxon>Deinococci</taxon>
        <taxon>Deinococcales</taxon>
        <taxon>Deinococcaceae</taxon>
        <taxon>Deinococcus</taxon>
    </lineage>
</organism>
<dbReference type="SUPFAM" id="SSF143456">
    <property type="entry name" value="VC0467-like"/>
    <property type="match status" value="1"/>
</dbReference>
<gene>
    <name evidence="2" type="ORF">GCM10017783_10750</name>
</gene>
<dbReference type="PANTHER" id="PTHR30327:SF1">
    <property type="entry name" value="UPF0301 PROTEIN YQGE"/>
    <property type="match status" value="1"/>
</dbReference>
<comment type="similarity">
    <text evidence="1">Belongs to the UPF0301 (AlgH) family.</text>
</comment>
<dbReference type="Proteomes" id="UP000632154">
    <property type="component" value="Unassembled WGS sequence"/>
</dbReference>
<dbReference type="Gene3D" id="3.40.1740.10">
    <property type="entry name" value="VC0467-like"/>
    <property type="match status" value="1"/>
</dbReference>
<dbReference type="Pfam" id="PF02622">
    <property type="entry name" value="DUF179"/>
    <property type="match status" value="1"/>
</dbReference>
<sequence>MPELSHTPPLTFLVASPHLRGSFFGDALILLLDHTEEGAAGLVVNQPMGTPVSELLPDVPDAGGTALLGGPVQPQVGWCLYQRPVGTGGELRLAQGLLATSHAETFAEVRATGQTYYLLLGYAGWSAGQLEQETREGAWLWLEEAAPALIWDTPAEERWQAALDRLGVDPSTVASGGAQA</sequence>
<comment type="caution">
    <text evidence="2">The sequence shown here is derived from an EMBL/GenBank/DDBJ whole genome shotgun (WGS) entry which is preliminary data.</text>
</comment>
<name>A0ABQ3K3D4_9DEIO</name>